<dbReference type="InterPro" id="IPR043216">
    <property type="entry name" value="PAP-like"/>
</dbReference>
<dbReference type="CDD" id="cd03384">
    <property type="entry name" value="PAP2_wunen"/>
    <property type="match status" value="1"/>
</dbReference>
<proteinExistence type="inferred from homology"/>
<dbReference type="InterPro" id="IPR000326">
    <property type="entry name" value="PAP2/HPO"/>
</dbReference>
<dbReference type="Proteomes" id="UP000820818">
    <property type="component" value="Linkage Group LG10"/>
</dbReference>
<sequence>MTDHTLSIPSAALRPHHPPALTTTMTGRLFKFCTIKVTGRVLDVIVLVLVIGGLSLSYSGLIRPRGAGFYCDDETIKFPYRGDTVSVVQLFLGSLLAPIFFILPIELVKKWRKSREEAVRSYLLSAWRTSWSVWRAVLLGNLAVLVLTEISKSLISEARPHFWDTCQPNVTKEICDSGYIVEFNCTSDYSNRKILDAQKSFPSGHTSVSFFVAAFMMWYLDRAVQWRHSYFFKPCLQLVWACFAILCALTRITDRRHHWWDVLAGGTLGLSVAFMLIQAVSKNVRWGHDDTDSGGSESTSQFKDGVSSDRVDFQLKSSNNPTSNNKRPSVRRLLSTSSAATTIAEDSEVNI</sequence>
<evidence type="ECO:0000256" key="4">
    <source>
        <dbReference type="ARBA" id="ARBA00022989"/>
    </source>
</evidence>
<dbReference type="FunFam" id="1.20.144.10:FF:000057">
    <property type="entry name" value="Lipid phosphate phosphohydrolase"/>
    <property type="match status" value="1"/>
</dbReference>
<keyword evidence="10" id="KW-1185">Reference proteome</keyword>
<organism evidence="9 10">
    <name type="scientific">Daphnia sinensis</name>
    <dbReference type="NCBI Taxonomy" id="1820382"/>
    <lineage>
        <taxon>Eukaryota</taxon>
        <taxon>Metazoa</taxon>
        <taxon>Ecdysozoa</taxon>
        <taxon>Arthropoda</taxon>
        <taxon>Crustacea</taxon>
        <taxon>Branchiopoda</taxon>
        <taxon>Diplostraca</taxon>
        <taxon>Cladocera</taxon>
        <taxon>Anomopoda</taxon>
        <taxon>Daphniidae</taxon>
        <taxon>Daphnia</taxon>
        <taxon>Daphnia similis group</taxon>
    </lineage>
</organism>
<dbReference type="GO" id="GO:0046839">
    <property type="term" value="P:phospholipid dephosphorylation"/>
    <property type="evidence" value="ECO:0007669"/>
    <property type="project" value="TreeGrafter"/>
</dbReference>
<evidence type="ECO:0000259" key="8">
    <source>
        <dbReference type="SMART" id="SM00014"/>
    </source>
</evidence>
<comment type="subcellular location">
    <subcellularLocation>
        <location evidence="1">Membrane</location>
        <topology evidence="1">Multi-pass membrane protein</topology>
    </subcellularLocation>
</comment>
<evidence type="ECO:0000256" key="5">
    <source>
        <dbReference type="ARBA" id="ARBA00023136"/>
    </source>
</evidence>
<keyword evidence="5 7" id="KW-0472">Membrane</keyword>
<evidence type="ECO:0000256" key="3">
    <source>
        <dbReference type="ARBA" id="ARBA00022692"/>
    </source>
</evidence>
<dbReference type="PANTHER" id="PTHR10165">
    <property type="entry name" value="LIPID PHOSPHATE PHOSPHATASE"/>
    <property type="match status" value="1"/>
</dbReference>
<dbReference type="GO" id="GO:0005886">
    <property type="term" value="C:plasma membrane"/>
    <property type="evidence" value="ECO:0007669"/>
    <property type="project" value="TreeGrafter"/>
</dbReference>
<dbReference type="GO" id="GO:0006644">
    <property type="term" value="P:phospholipid metabolic process"/>
    <property type="evidence" value="ECO:0007669"/>
    <property type="project" value="InterPro"/>
</dbReference>
<dbReference type="AlphaFoldDB" id="A0AAD5KHG0"/>
<feature type="transmembrane region" description="Helical" evidence="7">
    <location>
        <begin position="87"/>
        <end position="108"/>
    </location>
</feature>
<evidence type="ECO:0000313" key="10">
    <source>
        <dbReference type="Proteomes" id="UP000820818"/>
    </source>
</evidence>
<dbReference type="Gene3D" id="1.20.144.10">
    <property type="entry name" value="Phosphatidic acid phosphatase type 2/haloperoxidase"/>
    <property type="match status" value="1"/>
</dbReference>
<evidence type="ECO:0000256" key="6">
    <source>
        <dbReference type="SAM" id="MobiDB-lite"/>
    </source>
</evidence>
<evidence type="ECO:0000256" key="7">
    <source>
        <dbReference type="SAM" id="Phobius"/>
    </source>
</evidence>
<accession>A0AAD5KHG0</accession>
<feature type="transmembrane region" description="Helical" evidence="7">
    <location>
        <begin position="258"/>
        <end position="277"/>
    </location>
</feature>
<keyword evidence="3 7" id="KW-0812">Transmembrane</keyword>
<feature type="domain" description="Phosphatidic acid phosphatase type 2/haloperoxidase" evidence="8">
    <location>
        <begin position="133"/>
        <end position="277"/>
    </location>
</feature>
<dbReference type="InterPro" id="IPR036938">
    <property type="entry name" value="PAP2/HPO_sf"/>
</dbReference>
<feature type="region of interest" description="Disordered" evidence="6">
    <location>
        <begin position="288"/>
        <end position="307"/>
    </location>
</feature>
<reference evidence="9 10" key="1">
    <citation type="submission" date="2022-05" db="EMBL/GenBank/DDBJ databases">
        <title>A multi-omics perspective on studying reproductive biology in Daphnia sinensis.</title>
        <authorList>
            <person name="Jia J."/>
        </authorList>
    </citation>
    <scope>NUCLEOTIDE SEQUENCE [LARGE SCALE GENOMIC DNA]</scope>
    <source>
        <strain evidence="9 10">WSL</strain>
    </source>
</reference>
<keyword evidence="4 7" id="KW-1133">Transmembrane helix</keyword>
<evidence type="ECO:0000256" key="2">
    <source>
        <dbReference type="ARBA" id="ARBA00008816"/>
    </source>
</evidence>
<protein>
    <recommendedName>
        <fullName evidence="8">Phosphatidic acid phosphatase type 2/haloperoxidase domain-containing protein</fullName>
    </recommendedName>
</protein>
<dbReference type="Pfam" id="PF01569">
    <property type="entry name" value="PAP2"/>
    <property type="match status" value="1"/>
</dbReference>
<dbReference type="GO" id="GO:0007165">
    <property type="term" value="P:signal transduction"/>
    <property type="evidence" value="ECO:0007669"/>
    <property type="project" value="TreeGrafter"/>
</dbReference>
<dbReference type="SMART" id="SM00014">
    <property type="entry name" value="acidPPc"/>
    <property type="match status" value="1"/>
</dbReference>
<dbReference type="PANTHER" id="PTHR10165:SF103">
    <property type="entry name" value="PHOSPHOLIPID PHOSPHATASE HOMOLOG 1.2 HOMOLOG"/>
    <property type="match status" value="1"/>
</dbReference>
<feature type="transmembrane region" description="Helical" evidence="7">
    <location>
        <begin position="41"/>
        <end position="61"/>
    </location>
</feature>
<evidence type="ECO:0000313" key="9">
    <source>
        <dbReference type="EMBL" id="KAI9551362.1"/>
    </source>
</evidence>
<dbReference type="EMBL" id="WJBH02000010">
    <property type="protein sequence ID" value="KAI9551362.1"/>
    <property type="molecule type" value="Genomic_DNA"/>
</dbReference>
<name>A0AAD5KHG0_9CRUS</name>
<dbReference type="SUPFAM" id="SSF48317">
    <property type="entry name" value="Acid phosphatase/Vanadium-dependent haloperoxidase"/>
    <property type="match status" value="1"/>
</dbReference>
<feature type="transmembrane region" description="Helical" evidence="7">
    <location>
        <begin position="231"/>
        <end position="252"/>
    </location>
</feature>
<gene>
    <name evidence="9" type="ORF">GHT06_021695</name>
</gene>
<evidence type="ECO:0000256" key="1">
    <source>
        <dbReference type="ARBA" id="ARBA00004141"/>
    </source>
</evidence>
<feature type="transmembrane region" description="Helical" evidence="7">
    <location>
        <begin position="201"/>
        <end position="219"/>
    </location>
</feature>
<comment type="caution">
    <text evidence="9">The sequence shown here is derived from an EMBL/GenBank/DDBJ whole genome shotgun (WGS) entry which is preliminary data.</text>
</comment>
<comment type="similarity">
    <text evidence="2">Belongs to the PA-phosphatase related phosphoesterase family.</text>
</comment>
<dbReference type="GO" id="GO:0008195">
    <property type="term" value="F:phosphatidate phosphatase activity"/>
    <property type="evidence" value="ECO:0007669"/>
    <property type="project" value="TreeGrafter"/>
</dbReference>